<dbReference type="PROSITE" id="PS51257">
    <property type="entry name" value="PROKAR_LIPOPROTEIN"/>
    <property type="match status" value="1"/>
</dbReference>
<protein>
    <submittedName>
        <fullName evidence="2">Uncharacterized protein</fullName>
    </submittedName>
</protein>
<evidence type="ECO:0000313" key="3">
    <source>
        <dbReference type="Proteomes" id="UP001501153"/>
    </source>
</evidence>
<dbReference type="EMBL" id="BAABGZ010000006">
    <property type="protein sequence ID" value="GAA4347368.1"/>
    <property type="molecule type" value="Genomic_DNA"/>
</dbReference>
<comment type="caution">
    <text evidence="2">The sequence shown here is derived from an EMBL/GenBank/DDBJ whole genome shotgun (WGS) entry which is preliminary data.</text>
</comment>
<keyword evidence="3" id="KW-1185">Reference proteome</keyword>
<proteinExistence type="predicted"/>
<organism evidence="2 3">
    <name type="scientific">Hymenobacter saemangeumensis</name>
    <dbReference type="NCBI Taxonomy" id="1084522"/>
    <lineage>
        <taxon>Bacteria</taxon>
        <taxon>Pseudomonadati</taxon>
        <taxon>Bacteroidota</taxon>
        <taxon>Cytophagia</taxon>
        <taxon>Cytophagales</taxon>
        <taxon>Hymenobacteraceae</taxon>
        <taxon>Hymenobacter</taxon>
    </lineage>
</organism>
<sequence>MRFYPFLLLLLLVVGCESASPGREDPAHASLPASAEMEKQSPRYIDTLDFQAHPRYEISGVYQRSDTLVVVSGSSAVAYPLGKFETPKAFLTRYPGFTLTSELENPGNTGPVRVYTFTRGTNKVRMVKMSPGEEYDYGPWLDITSGLLTEPAIPLATGIHVGMTQRDVLAALFQSLHLEEAHPLRIIALTYVVDGQIQYCHLDQGVVTEIQLISDYTIK</sequence>
<dbReference type="RefSeq" id="WP_345233049.1">
    <property type="nucleotide sequence ID" value="NZ_BAABGZ010000006.1"/>
</dbReference>
<name>A0ABP8HYF3_9BACT</name>
<keyword evidence="1" id="KW-0732">Signal</keyword>
<feature type="chain" id="PRO_5045156919" evidence="1">
    <location>
        <begin position="20"/>
        <end position="219"/>
    </location>
</feature>
<evidence type="ECO:0000256" key="1">
    <source>
        <dbReference type="SAM" id="SignalP"/>
    </source>
</evidence>
<reference evidence="3" key="1">
    <citation type="journal article" date="2019" name="Int. J. Syst. Evol. Microbiol.">
        <title>The Global Catalogue of Microorganisms (GCM) 10K type strain sequencing project: providing services to taxonomists for standard genome sequencing and annotation.</title>
        <authorList>
            <consortium name="The Broad Institute Genomics Platform"/>
            <consortium name="The Broad Institute Genome Sequencing Center for Infectious Disease"/>
            <person name="Wu L."/>
            <person name="Ma J."/>
        </authorList>
    </citation>
    <scope>NUCLEOTIDE SEQUENCE [LARGE SCALE GENOMIC DNA]</scope>
    <source>
        <strain evidence="3">JCM 17923</strain>
    </source>
</reference>
<evidence type="ECO:0000313" key="2">
    <source>
        <dbReference type="EMBL" id="GAA4347368.1"/>
    </source>
</evidence>
<feature type="signal peptide" evidence="1">
    <location>
        <begin position="1"/>
        <end position="19"/>
    </location>
</feature>
<gene>
    <name evidence="2" type="ORF">GCM10023185_02420</name>
</gene>
<dbReference type="Proteomes" id="UP001501153">
    <property type="component" value="Unassembled WGS sequence"/>
</dbReference>
<accession>A0ABP8HYF3</accession>